<sequence>MTDLSSMPDPEAAVQRLAQFYQQLAPSDLDRLGDYYAADAFFKDPFNTVRGVPAITAIFVHMFAALQEPRFVITRTLARDRSAALEWEFHFRFQRWRPQVAQCIRGVSWLSLDAQGRVSHHRDYWDTAEEVYEKLPALGVLMRWLRRSGSAPAANAGGPPSGA</sequence>
<dbReference type="InterPro" id="IPR037401">
    <property type="entry name" value="SnoaL-like"/>
</dbReference>
<organism evidence="2 3">
    <name type="scientific">Comamonas sediminis</name>
    <dbReference type="NCBI Taxonomy" id="1783360"/>
    <lineage>
        <taxon>Bacteria</taxon>
        <taxon>Pseudomonadati</taxon>
        <taxon>Pseudomonadota</taxon>
        <taxon>Betaproteobacteria</taxon>
        <taxon>Burkholderiales</taxon>
        <taxon>Comamonadaceae</taxon>
        <taxon>Comamonas</taxon>
    </lineage>
</organism>
<dbReference type="RefSeq" id="WP_369459680.1">
    <property type="nucleotide sequence ID" value="NZ_JBGBDC010000003.1"/>
</dbReference>
<feature type="domain" description="SnoaL-like" evidence="1">
    <location>
        <begin position="18"/>
        <end position="121"/>
    </location>
</feature>
<reference evidence="2 3" key="1">
    <citation type="journal article" date="2016" name="Int. J. Syst. Evol. Microbiol.">
        <title>Description of Comamonas sediminis sp. nov., isolated from lagoon sediments.</title>
        <authorList>
            <person name="Subhash Y."/>
            <person name="Bang J.J."/>
            <person name="You T.H."/>
            <person name="Lee S.S."/>
        </authorList>
    </citation>
    <scope>NUCLEOTIDE SEQUENCE [LARGE SCALE GENOMIC DNA]</scope>
    <source>
        <strain evidence="2 3">JCM 31169</strain>
    </source>
</reference>
<comment type="caution">
    <text evidence="2">The sequence shown here is derived from an EMBL/GenBank/DDBJ whole genome shotgun (WGS) entry which is preliminary data.</text>
</comment>
<dbReference type="Gene3D" id="3.10.450.50">
    <property type="match status" value="1"/>
</dbReference>
<evidence type="ECO:0000313" key="2">
    <source>
        <dbReference type="EMBL" id="MEY2251134.1"/>
    </source>
</evidence>
<dbReference type="EMBL" id="JBGBDC010000003">
    <property type="protein sequence ID" value="MEY2251134.1"/>
    <property type="molecule type" value="Genomic_DNA"/>
</dbReference>
<protein>
    <submittedName>
        <fullName evidence="2">Nuclear transport factor 2 family protein</fullName>
    </submittedName>
</protein>
<accession>A0ABV4B139</accession>
<name>A0ABV4B139_9BURK</name>
<gene>
    <name evidence="2" type="ORF">AB7A72_08970</name>
</gene>
<dbReference type="Proteomes" id="UP001562178">
    <property type="component" value="Unassembled WGS sequence"/>
</dbReference>
<dbReference type="SUPFAM" id="SSF54427">
    <property type="entry name" value="NTF2-like"/>
    <property type="match status" value="1"/>
</dbReference>
<keyword evidence="3" id="KW-1185">Reference proteome</keyword>
<dbReference type="InterPro" id="IPR032710">
    <property type="entry name" value="NTF2-like_dom_sf"/>
</dbReference>
<evidence type="ECO:0000313" key="3">
    <source>
        <dbReference type="Proteomes" id="UP001562178"/>
    </source>
</evidence>
<dbReference type="Pfam" id="PF12680">
    <property type="entry name" value="SnoaL_2"/>
    <property type="match status" value="1"/>
</dbReference>
<evidence type="ECO:0000259" key="1">
    <source>
        <dbReference type="Pfam" id="PF12680"/>
    </source>
</evidence>
<proteinExistence type="predicted"/>